<comment type="caution">
    <text evidence="5">The sequence shown here is derived from an EMBL/GenBank/DDBJ whole genome shotgun (WGS) entry which is preliminary data.</text>
</comment>
<evidence type="ECO:0000256" key="1">
    <source>
        <dbReference type="ARBA" id="ARBA00010785"/>
    </source>
</evidence>
<feature type="domain" description="Trafficking protein particle complex subunit 13 N-terminal" evidence="2">
    <location>
        <begin position="24"/>
        <end position="184"/>
    </location>
</feature>
<dbReference type="Proteomes" id="UP001149090">
    <property type="component" value="Unassembled WGS sequence"/>
</dbReference>
<dbReference type="OMA" id="MLTIPQN"/>
<protein>
    <recommendedName>
        <fullName evidence="7">Trafficking protein particle complex subunit 13</fullName>
    </recommendedName>
</protein>
<evidence type="ECO:0000259" key="3">
    <source>
        <dbReference type="Pfam" id="PF23643"/>
    </source>
</evidence>
<accession>A0A9Q0LW68</accession>
<dbReference type="PANTHER" id="PTHR13134">
    <property type="entry name" value="TRAFFICKING PROTEIN PARTICLE COMPLEX SUBUNIT 13"/>
    <property type="match status" value="1"/>
</dbReference>
<dbReference type="InterPro" id="IPR055429">
    <property type="entry name" value="TRAPPC13_M"/>
</dbReference>
<evidence type="ECO:0008006" key="7">
    <source>
        <dbReference type="Google" id="ProtNLM"/>
    </source>
</evidence>
<proteinExistence type="inferred from homology"/>
<dbReference type="GO" id="GO:1990072">
    <property type="term" value="C:TRAPPIII protein complex"/>
    <property type="evidence" value="ECO:0007669"/>
    <property type="project" value="TreeGrafter"/>
</dbReference>
<feature type="domain" description="Trafficking protein particle complex subunit 13 C-terminal" evidence="3">
    <location>
        <begin position="333"/>
        <end position="429"/>
    </location>
</feature>
<feature type="domain" description="Trafficking protein particle complex subunit 13 middle" evidence="4">
    <location>
        <begin position="191"/>
        <end position="320"/>
    </location>
</feature>
<dbReference type="EMBL" id="JAPDFW010000022">
    <property type="protein sequence ID" value="KAJ5079669.1"/>
    <property type="molecule type" value="Genomic_DNA"/>
</dbReference>
<evidence type="ECO:0000313" key="5">
    <source>
        <dbReference type="EMBL" id="KAJ5079669.1"/>
    </source>
</evidence>
<evidence type="ECO:0000259" key="4">
    <source>
        <dbReference type="Pfam" id="PF23647"/>
    </source>
</evidence>
<keyword evidence="6" id="KW-1185">Reference proteome</keyword>
<dbReference type="Pfam" id="PF23643">
    <property type="entry name" value="TRAPPC13_C"/>
    <property type="match status" value="1"/>
</dbReference>
<dbReference type="Pfam" id="PF23647">
    <property type="entry name" value="TRAPPC13_M"/>
    <property type="match status" value="1"/>
</dbReference>
<name>A0A9Q0LW68_ANAIG</name>
<organism evidence="5 6">
    <name type="scientific">Anaeramoeba ignava</name>
    <name type="common">Anaerobic marine amoeba</name>
    <dbReference type="NCBI Taxonomy" id="1746090"/>
    <lineage>
        <taxon>Eukaryota</taxon>
        <taxon>Metamonada</taxon>
        <taxon>Anaeramoebidae</taxon>
        <taxon>Anaeramoeba</taxon>
    </lineage>
</organism>
<dbReference type="PANTHER" id="PTHR13134:SF3">
    <property type="entry name" value="TRAFFICKING PROTEIN PARTICLE COMPLEX SUBUNIT 13"/>
    <property type="match status" value="1"/>
</dbReference>
<dbReference type="OrthoDB" id="10250284at2759"/>
<gene>
    <name evidence="5" type="ORF">M0811_03978</name>
</gene>
<dbReference type="InterPro" id="IPR055428">
    <property type="entry name" value="TRAPPC13_C"/>
</dbReference>
<evidence type="ECO:0000313" key="6">
    <source>
        <dbReference type="Proteomes" id="UP001149090"/>
    </source>
</evidence>
<comment type="similarity">
    <text evidence="1">Belongs to the TRAPPC13 family.</text>
</comment>
<evidence type="ECO:0000259" key="2">
    <source>
        <dbReference type="Pfam" id="PF06159"/>
    </source>
</evidence>
<reference evidence="5" key="1">
    <citation type="submission" date="2022-10" db="EMBL/GenBank/DDBJ databases">
        <title>Novel sulphate-reducing endosymbionts in the free-living metamonad Anaeramoeba.</title>
        <authorList>
            <person name="Jerlstrom-Hultqvist J."/>
            <person name="Cepicka I."/>
            <person name="Gallot-Lavallee L."/>
            <person name="Salas-Leiva D."/>
            <person name="Curtis B.A."/>
            <person name="Zahonova K."/>
            <person name="Pipaliya S."/>
            <person name="Dacks J."/>
            <person name="Roger A.J."/>
        </authorList>
    </citation>
    <scope>NUCLEOTIDE SEQUENCE</scope>
    <source>
        <strain evidence="5">BMAN</strain>
    </source>
</reference>
<dbReference type="AlphaFoldDB" id="A0A9Q0LW68"/>
<dbReference type="InterPro" id="IPR055427">
    <property type="entry name" value="TRAPPC13_N"/>
</dbReference>
<sequence length="433" mass="49195">MANTNTQSQVSKGKQPLVVEDVPLLTVKLMKFTKPDFYQEFPIVAEPTLIIGDVLPLSRPLIYQKKGEFPEGERGLGFSDVLNVPSPDEDIFLSETFNFYISIINHSNQFASKVSVKCDLKTPSQTYILIDTTNKPLDKLAPGKHHDYILQQEAKKAENHTITCVVFYSKSDGESKQVSSSISFEVKTPVDLKTTITTIKSLSSETILLEGQIRNKMKQPMFIENVIFEPSAYFKKENLNSSEITTKDNKKIMKDDGTFSGFILLNPGNERQYLFQINPTEKFAAKSRRIKDIGFLSVSWKTRFGNVAHLQTRQLLRDIPDNETIDVIVTKIPEKIYVDIPFQIECEIENLSPETMNLWFTIDKEKMKQVVISGISNFEIGTVQSQSSIKFNIDLFPLATGLQNISGIIFLDTETHRNFPINDLISIFVERKK</sequence>
<dbReference type="InterPro" id="IPR010378">
    <property type="entry name" value="TRAPPC13"/>
</dbReference>
<dbReference type="Pfam" id="PF06159">
    <property type="entry name" value="TRAPPC13_N"/>
    <property type="match status" value="1"/>
</dbReference>